<dbReference type="InterPro" id="IPR012334">
    <property type="entry name" value="Pectin_lyas_fold"/>
</dbReference>
<dbReference type="Proteomes" id="UP001501772">
    <property type="component" value="Unassembled WGS sequence"/>
</dbReference>
<gene>
    <name evidence="1" type="ORF">GCM10022289_24070</name>
</gene>
<dbReference type="InterPro" id="IPR011050">
    <property type="entry name" value="Pectin_lyase_fold/virulence"/>
</dbReference>
<accession>A0ABP8BET1</accession>
<dbReference type="EMBL" id="BAABBY010000005">
    <property type="protein sequence ID" value="GAA4205097.1"/>
    <property type="molecule type" value="Genomic_DNA"/>
</dbReference>
<dbReference type="RefSeq" id="WP_344851698.1">
    <property type="nucleotide sequence ID" value="NZ_BAABBY010000005.1"/>
</dbReference>
<name>A0ABP8BET1_9SPHI</name>
<keyword evidence="2" id="KW-1185">Reference proteome</keyword>
<dbReference type="Gene3D" id="2.160.20.10">
    <property type="entry name" value="Single-stranded right-handed beta-helix, Pectin lyase-like"/>
    <property type="match status" value="1"/>
</dbReference>
<protein>
    <submittedName>
        <fullName evidence="1">Uncharacterized protein</fullName>
    </submittedName>
</protein>
<reference evidence="2" key="1">
    <citation type="journal article" date="2019" name="Int. J. Syst. Evol. Microbiol.">
        <title>The Global Catalogue of Microorganisms (GCM) 10K type strain sequencing project: providing services to taxonomists for standard genome sequencing and annotation.</title>
        <authorList>
            <consortium name="The Broad Institute Genomics Platform"/>
            <consortium name="The Broad Institute Genome Sequencing Center for Infectious Disease"/>
            <person name="Wu L."/>
            <person name="Ma J."/>
        </authorList>
    </citation>
    <scope>NUCLEOTIDE SEQUENCE [LARGE SCALE GENOMIC DNA]</scope>
    <source>
        <strain evidence="2">JCM 17626</strain>
    </source>
</reference>
<organism evidence="1 2">
    <name type="scientific">Pedobacter jeongneungensis</name>
    <dbReference type="NCBI Taxonomy" id="947309"/>
    <lineage>
        <taxon>Bacteria</taxon>
        <taxon>Pseudomonadati</taxon>
        <taxon>Bacteroidota</taxon>
        <taxon>Sphingobacteriia</taxon>
        <taxon>Sphingobacteriales</taxon>
        <taxon>Sphingobacteriaceae</taxon>
        <taxon>Pedobacter</taxon>
    </lineage>
</organism>
<evidence type="ECO:0000313" key="2">
    <source>
        <dbReference type="Proteomes" id="UP001501772"/>
    </source>
</evidence>
<dbReference type="SUPFAM" id="SSF51126">
    <property type="entry name" value="Pectin lyase-like"/>
    <property type="match status" value="1"/>
</dbReference>
<evidence type="ECO:0000313" key="1">
    <source>
        <dbReference type="EMBL" id="GAA4205097.1"/>
    </source>
</evidence>
<sequence>MKKYLMTALLLFHVVNVFGQLILSKATRVGDVMYNVFDSYTGEAISLRKVTKFYDGSEMNAAKCDNVIYINYGKDFFQRVYGDNVDIRWFGCNEKRNDNQVIINKILQKYKTATIPAGIFEISGGITVPEYATLKGNGRNCIIKLKAPLPVDGISVFRGAVIKNFTLDCTETSLDLKSAIIINPWQKNSFTGQEILLENLNLLGNYPHLQGVGLKLQILKNENNLSLIAFCKFLNINIYGFRDGIFCDLDYFGGNKISYINANTFDNIIIYNCLRPLQLINTGKKEDVLAGKATIMSNFFSNIIVQHVVGKYPAFYLDGAEYNNFTAQIIDWPVPYFEETKKGRNNTFNSLPFDGNKK</sequence>
<comment type="caution">
    <text evidence="1">The sequence shown here is derived from an EMBL/GenBank/DDBJ whole genome shotgun (WGS) entry which is preliminary data.</text>
</comment>
<proteinExistence type="predicted"/>